<gene>
    <name evidence="1" type="ORF">E5358_00585</name>
</gene>
<protein>
    <submittedName>
        <fullName evidence="1">PorT family protein</fullName>
    </submittedName>
</protein>
<comment type="caution">
    <text evidence="1">The sequence shown here is derived from an EMBL/GenBank/DDBJ whole genome shotgun (WGS) entry which is preliminary data.</text>
</comment>
<organism evidence="1 2">
    <name type="scientific">Palleniella muris</name>
    <dbReference type="NCBI Taxonomy" id="3038145"/>
    <lineage>
        <taxon>Bacteria</taxon>
        <taxon>Pseudomonadati</taxon>
        <taxon>Bacteroidota</taxon>
        <taxon>Bacteroidia</taxon>
        <taxon>Bacteroidales</taxon>
        <taxon>Prevotellaceae</taxon>
        <taxon>Palleniella</taxon>
    </lineage>
</organism>
<name>A0AC61QU22_9BACT</name>
<keyword evidence="2" id="KW-1185">Reference proteome</keyword>
<dbReference type="EMBL" id="SRZC01000001">
    <property type="protein sequence ID" value="TGX84166.1"/>
    <property type="molecule type" value="Genomic_DNA"/>
</dbReference>
<evidence type="ECO:0000313" key="1">
    <source>
        <dbReference type="EMBL" id="TGX84166.1"/>
    </source>
</evidence>
<accession>A0AC61QU22</accession>
<reference evidence="1" key="1">
    <citation type="submission" date="2019-04" db="EMBL/GenBank/DDBJ databases">
        <title>Microbes associate with the intestines of laboratory mice.</title>
        <authorList>
            <person name="Navarre W."/>
            <person name="Wong E."/>
            <person name="Huang K."/>
            <person name="Tropini C."/>
            <person name="Ng K."/>
            <person name="Yu B."/>
        </authorList>
    </citation>
    <scope>NUCLEOTIDE SEQUENCE</scope>
    <source>
        <strain evidence="1">NM73_A23</strain>
    </source>
</reference>
<dbReference type="Proteomes" id="UP000308886">
    <property type="component" value="Unassembled WGS sequence"/>
</dbReference>
<sequence>MKTNNIILLALILLSAIFPMPVVAQWKVGATVGYDYNHYALDTQYAYDLNYSERSGVTVGFLGEYGFNDWLGLRAELVYLQKGYKMDRLYNETSRQRRDHYLELPIMARFSFGSQKIRGFLHAGGYVGYWMNSRVKGAERSLTYDPDKQIEYEDANELYAYNKSYVFDSRRDNRFDAGLVGGVGVSYRVLPQLEVEMEGRCYYGLTSTTKDYMEYMKQPRYNTTFTLQAGIKYCF</sequence>
<proteinExistence type="predicted"/>
<evidence type="ECO:0000313" key="2">
    <source>
        <dbReference type="Proteomes" id="UP000308886"/>
    </source>
</evidence>